<evidence type="ECO:0000313" key="2">
    <source>
        <dbReference type="EMBL" id="MBA4679767.1"/>
    </source>
</evidence>
<dbReference type="AlphaFoldDB" id="A0A7C9FC93"/>
<proteinExistence type="predicted"/>
<dbReference type="EMBL" id="GISG01284457">
    <property type="protein sequence ID" value="MBA4679767.1"/>
    <property type="molecule type" value="Transcribed_RNA"/>
</dbReference>
<feature type="region of interest" description="Disordered" evidence="1">
    <location>
        <begin position="94"/>
        <end position="118"/>
    </location>
</feature>
<name>A0A7C9FC93_OPUST</name>
<accession>A0A7C9FC93</accession>
<feature type="compositionally biased region" description="Polar residues" evidence="1">
    <location>
        <begin position="101"/>
        <end position="118"/>
    </location>
</feature>
<reference evidence="2" key="1">
    <citation type="journal article" date="2013" name="J. Plant Res.">
        <title>Effect of fungi and light on seed germination of three Opuntia species from semiarid lands of central Mexico.</title>
        <authorList>
            <person name="Delgado-Sanchez P."/>
            <person name="Jimenez-Bremont J.F."/>
            <person name="Guerrero-Gonzalez Mde L."/>
            <person name="Flores J."/>
        </authorList>
    </citation>
    <scope>NUCLEOTIDE SEQUENCE</scope>
    <source>
        <tissue evidence="2">Cladode</tissue>
    </source>
</reference>
<evidence type="ECO:0000256" key="1">
    <source>
        <dbReference type="SAM" id="MobiDB-lite"/>
    </source>
</evidence>
<protein>
    <submittedName>
        <fullName evidence="2">Uncharacterized protein</fullName>
    </submittedName>
</protein>
<organism evidence="2">
    <name type="scientific">Opuntia streptacantha</name>
    <name type="common">Prickly pear cactus</name>
    <name type="synonym">Opuntia cardona</name>
    <dbReference type="NCBI Taxonomy" id="393608"/>
    <lineage>
        <taxon>Eukaryota</taxon>
        <taxon>Viridiplantae</taxon>
        <taxon>Streptophyta</taxon>
        <taxon>Embryophyta</taxon>
        <taxon>Tracheophyta</taxon>
        <taxon>Spermatophyta</taxon>
        <taxon>Magnoliopsida</taxon>
        <taxon>eudicotyledons</taxon>
        <taxon>Gunneridae</taxon>
        <taxon>Pentapetalae</taxon>
        <taxon>Caryophyllales</taxon>
        <taxon>Cactineae</taxon>
        <taxon>Cactaceae</taxon>
        <taxon>Opuntioideae</taxon>
        <taxon>Opuntia</taxon>
    </lineage>
</organism>
<sequence length="118" mass="13046">MKDQASPHRQVCPCTNSVVFTIVTPTSLSFDMRNLRFDFFPTIEVYHRNDCFSVALSSTMRLINTRSPPWQTISSGVPPQEVLGFSPASSMLSKNGGLHIQKSNFSPSLTTPRRTGGP</sequence>
<reference evidence="2" key="2">
    <citation type="submission" date="2020-07" db="EMBL/GenBank/DDBJ databases">
        <authorList>
            <person name="Vera ALvarez R."/>
            <person name="Arias-Moreno D.M."/>
            <person name="Jimenez-Jacinto V."/>
            <person name="Jimenez-Bremont J.F."/>
            <person name="Swaminathan K."/>
            <person name="Moose S.P."/>
            <person name="Guerrero-Gonzalez M.L."/>
            <person name="Marino-Ramirez L."/>
            <person name="Landsman D."/>
            <person name="Rodriguez-Kessler M."/>
            <person name="Delgado-Sanchez P."/>
        </authorList>
    </citation>
    <scope>NUCLEOTIDE SEQUENCE</scope>
    <source>
        <tissue evidence="2">Cladode</tissue>
    </source>
</reference>